<evidence type="ECO:0000256" key="1">
    <source>
        <dbReference type="ARBA" id="ARBA00006484"/>
    </source>
</evidence>
<dbReference type="InterPro" id="IPR036291">
    <property type="entry name" value="NAD(P)-bd_dom_sf"/>
</dbReference>
<protein>
    <submittedName>
        <fullName evidence="3">7-alpha-hydroxysteroid dehydrogenase</fullName>
    </submittedName>
</protein>
<evidence type="ECO:0000256" key="2">
    <source>
        <dbReference type="RuleBase" id="RU000363"/>
    </source>
</evidence>
<dbReference type="InterPro" id="IPR020904">
    <property type="entry name" value="Sc_DH/Rdtase_CS"/>
</dbReference>
<evidence type="ECO:0000313" key="4">
    <source>
        <dbReference type="Proteomes" id="UP000004689"/>
    </source>
</evidence>
<name>A0ABM9ZML8_BRUPB</name>
<dbReference type="PROSITE" id="PS00061">
    <property type="entry name" value="ADH_SHORT"/>
    <property type="match status" value="1"/>
</dbReference>
<dbReference type="Pfam" id="PF00106">
    <property type="entry name" value="adh_short"/>
    <property type="match status" value="1"/>
</dbReference>
<dbReference type="PANTHER" id="PTHR42879">
    <property type="entry name" value="3-OXOACYL-(ACYL-CARRIER-PROTEIN) REDUCTASE"/>
    <property type="match status" value="1"/>
</dbReference>
<comment type="similarity">
    <text evidence="1 2">Belongs to the short-chain dehydrogenases/reductases (SDR) family.</text>
</comment>
<dbReference type="PRINTS" id="PR00080">
    <property type="entry name" value="SDRFAMILY"/>
</dbReference>
<dbReference type="NCBIfam" id="NF004773">
    <property type="entry name" value="PRK06113.1"/>
    <property type="match status" value="1"/>
</dbReference>
<dbReference type="EMBL" id="DS999848">
    <property type="protein sequence ID" value="EEY00940.1"/>
    <property type="molecule type" value="Genomic_DNA"/>
</dbReference>
<dbReference type="SUPFAM" id="SSF51735">
    <property type="entry name" value="NAD(P)-binding Rossmann-fold domains"/>
    <property type="match status" value="1"/>
</dbReference>
<dbReference type="Proteomes" id="UP000004689">
    <property type="component" value="Unassembled WGS sequence"/>
</dbReference>
<sequence length="329" mass="35125">MGADPVYGLPGFGDHEGRTPFKRLQVSDIVAIRTPVRITPDRKAFWRKYMSYESPFHLNDAVAIVTGAAAGIGRAIAGTFAKAGASVVVTDLKSEGAEAVAAAIRQAGGKAIGLECNVTDEQHREAVIKAALDQFGKITVLVNNAGGGGPKPFDMPMSDFEWAFKLNLFSLFRLSQLAAPHMQKAGGGAILNISSMAGENTNVRMASYGSSKAAVNHLTRNIAFDVGPMGIRVNAIAPGAIKTDALATVLTPEIERAMLKHTPLGRLGERRISPMRRCSSVRPPQHGSAVRFSRFPAAACRNSTDISLLRKQPIPTGIQSNFRRNSHGL</sequence>
<evidence type="ECO:0000313" key="3">
    <source>
        <dbReference type="EMBL" id="EEY00940.1"/>
    </source>
</evidence>
<dbReference type="InterPro" id="IPR002347">
    <property type="entry name" value="SDR_fam"/>
</dbReference>
<dbReference type="InterPro" id="IPR050259">
    <property type="entry name" value="SDR"/>
</dbReference>
<organism evidence="3 4">
    <name type="scientific">Brucella pinnipedialis (strain NCTC 12890 / B2/94 / BCCN 94-73)</name>
    <dbReference type="NCBI Taxonomy" id="520461"/>
    <lineage>
        <taxon>Bacteria</taxon>
        <taxon>Pseudomonadati</taxon>
        <taxon>Pseudomonadota</taxon>
        <taxon>Alphaproteobacteria</taxon>
        <taxon>Hyphomicrobiales</taxon>
        <taxon>Brucellaceae</taxon>
        <taxon>Brucella/Ochrobactrum group</taxon>
        <taxon>Brucella</taxon>
    </lineage>
</organism>
<dbReference type="Gene3D" id="3.40.50.720">
    <property type="entry name" value="NAD(P)-binding Rossmann-like Domain"/>
    <property type="match status" value="1"/>
</dbReference>
<reference evidence="3 4" key="1">
    <citation type="submission" date="2008-12" db="EMBL/GenBank/DDBJ databases">
        <title>The Genome Sequence of Brucella pinnipedialis B2/94.</title>
        <authorList>
            <consortium name="The Broad Institute Genome Sequencing Platform"/>
            <person name="Ward D."/>
            <person name="Young S.K."/>
            <person name="Kodira C.D."/>
            <person name="Zeng Q."/>
            <person name="Koehrsen M."/>
            <person name="Alvarado L."/>
            <person name="Berlin A."/>
            <person name="Borenstein D."/>
            <person name="Chen Z."/>
            <person name="Engels R."/>
            <person name="Freedman E."/>
            <person name="Gellesch M."/>
            <person name="Goldberg J."/>
            <person name="Griggs A."/>
            <person name="Gujja S."/>
            <person name="Heiman D."/>
            <person name="Hepburn T."/>
            <person name="Howarth C."/>
            <person name="Jen D."/>
            <person name="Larson L."/>
            <person name="Lewis B."/>
            <person name="Mehta T."/>
            <person name="Park D."/>
            <person name="Pearson M."/>
            <person name="Roberts A."/>
            <person name="Saif S."/>
            <person name="Shea T."/>
            <person name="Shenoy N."/>
            <person name="Sisk P."/>
            <person name="Stolte C."/>
            <person name="Sykes S."/>
            <person name="Walk T."/>
            <person name="White J."/>
            <person name="Yandava C."/>
            <person name="Whatmore A.M."/>
            <person name="Perrett L.L."/>
            <person name="O'Callaghan D."/>
            <person name="Nusbaum C."/>
            <person name="Galagan J."/>
            <person name="Birren B."/>
        </authorList>
    </citation>
    <scope>NUCLEOTIDE SEQUENCE [LARGE SCALE GENOMIC DNA]</scope>
    <source>
        <strain evidence="3 4">B2/94</strain>
    </source>
</reference>
<dbReference type="PRINTS" id="PR00081">
    <property type="entry name" value="GDHRDH"/>
</dbReference>
<gene>
    <name evidence="3" type="ORF">BAHG_01869</name>
</gene>
<accession>A0ABM9ZML8</accession>
<proteinExistence type="inferred from homology"/>
<keyword evidence="4" id="KW-1185">Reference proteome</keyword>